<dbReference type="Proteomes" id="UP000193944">
    <property type="component" value="Unassembled WGS sequence"/>
</dbReference>
<proteinExistence type="predicted"/>
<sequence>MTSSKSGKKISKNDISVPVTMMKPMNDGSVSFQKGKGAEIPFMDIQLENEAIEEPAMTMQQYQDFLQAVATFRKSIQAMAMTAEKFVRALEDVTHYASKTTITRPHILADLDFLIDSTQLFANANLIWAEALEREFEGPIATDIKAHQARGKLTQHTNQKKINELIASFHKEEHDSYKKGKKQQRDLGMLTDSLNSRVSYVTEIKRLLIDNSSIYDRLASESVEFILEHCAIGIRRELETFETIVEGLKKLGAFQTAQEEEEQSYIDDKAPSDLIFTEEEEKFKLDFLREALKDI</sequence>
<evidence type="ECO:0000313" key="2">
    <source>
        <dbReference type="Proteomes" id="UP000193944"/>
    </source>
</evidence>
<comment type="caution">
    <text evidence="1">The sequence shown here is derived from an EMBL/GenBank/DDBJ whole genome shotgun (WGS) entry which is preliminary data.</text>
</comment>
<dbReference type="InterPro" id="IPR027267">
    <property type="entry name" value="AH/BAR_dom_sf"/>
</dbReference>
<reference evidence="1 2" key="1">
    <citation type="submission" date="2016-08" db="EMBL/GenBank/DDBJ databases">
        <title>A Parts List for Fungal Cellulosomes Revealed by Comparative Genomics.</title>
        <authorList>
            <consortium name="DOE Joint Genome Institute"/>
            <person name="Haitjema C.H."/>
            <person name="Gilmore S.P."/>
            <person name="Henske J.K."/>
            <person name="Solomon K.V."/>
            <person name="De Groot R."/>
            <person name="Kuo A."/>
            <person name="Mondo S.J."/>
            <person name="Salamov A.A."/>
            <person name="Labutti K."/>
            <person name="Zhao Z."/>
            <person name="Chiniquy J."/>
            <person name="Barry K."/>
            <person name="Brewer H.M."/>
            <person name="Purvine S.O."/>
            <person name="Wright A.T."/>
            <person name="Boxma B."/>
            <person name="Van Alen T."/>
            <person name="Hackstein J.H."/>
            <person name="Baker S.E."/>
            <person name="Grigoriev I.V."/>
            <person name="O'Malley M.A."/>
        </authorList>
    </citation>
    <scope>NUCLEOTIDE SEQUENCE [LARGE SCALE GENOMIC DNA]</scope>
    <source>
        <strain evidence="1 2">S4</strain>
    </source>
</reference>
<reference evidence="1 2" key="2">
    <citation type="submission" date="2016-08" db="EMBL/GenBank/DDBJ databases">
        <title>Pervasive Adenine N6-methylation of Active Genes in Fungi.</title>
        <authorList>
            <consortium name="DOE Joint Genome Institute"/>
            <person name="Mondo S.J."/>
            <person name="Dannebaum R.O."/>
            <person name="Kuo R.C."/>
            <person name="Labutti K."/>
            <person name="Haridas S."/>
            <person name="Kuo A."/>
            <person name="Salamov A."/>
            <person name="Ahrendt S.R."/>
            <person name="Lipzen A."/>
            <person name="Sullivan W."/>
            <person name="Andreopoulos W.B."/>
            <person name="Clum A."/>
            <person name="Lindquist E."/>
            <person name="Daum C."/>
            <person name="Ramamoorthy G.K."/>
            <person name="Gryganskyi A."/>
            <person name="Culley D."/>
            <person name="Magnuson J.K."/>
            <person name="James T.Y."/>
            <person name="O'Malley M.A."/>
            <person name="Stajich J.E."/>
            <person name="Spatafora J.W."/>
            <person name="Visel A."/>
            <person name="Grigoriev I.V."/>
        </authorList>
    </citation>
    <scope>NUCLEOTIDE SEQUENCE [LARGE SCALE GENOMIC DNA]</scope>
    <source>
        <strain evidence="1 2">S4</strain>
    </source>
</reference>
<keyword evidence="2" id="KW-1185">Reference proteome</keyword>
<organism evidence="1 2">
    <name type="scientific">Anaeromyces robustus</name>
    <dbReference type="NCBI Taxonomy" id="1754192"/>
    <lineage>
        <taxon>Eukaryota</taxon>
        <taxon>Fungi</taxon>
        <taxon>Fungi incertae sedis</taxon>
        <taxon>Chytridiomycota</taxon>
        <taxon>Chytridiomycota incertae sedis</taxon>
        <taxon>Neocallimastigomycetes</taxon>
        <taxon>Neocallimastigales</taxon>
        <taxon>Neocallimastigaceae</taxon>
        <taxon>Anaeromyces</taxon>
    </lineage>
</organism>
<dbReference type="AlphaFoldDB" id="A0A1Y1XS47"/>
<name>A0A1Y1XS47_9FUNG</name>
<evidence type="ECO:0000313" key="1">
    <source>
        <dbReference type="EMBL" id="ORX88134.1"/>
    </source>
</evidence>
<gene>
    <name evidence="1" type="ORF">BCR32DRAFT_239655</name>
</gene>
<dbReference type="OrthoDB" id="5594612at2759"/>
<dbReference type="EMBL" id="MCFG01000002">
    <property type="protein sequence ID" value="ORX88134.1"/>
    <property type="molecule type" value="Genomic_DNA"/>
</dbReference>
<protein>
    <submittedName>
        <fullName evidence="1">Uncharacterized protein</fullName>
    </submittedName>
</protein>
<dbReference type="Gene3D" id="1.20.1270.60">
    <property type="entry name" value="Arfaptin homology (AH) domain/BAR domain"/>
    <property type="match status" value="1"/>
</dbReference>
<accession>A0A1Y1XS47</accession>